<gene>
    <name evidence="6" type="ORF">BTO28_02465</name>
</gene>
<dbReference type="PANTHER" id="PTHR30201">
    <property type="entry name" value="TRIPHOSPHORIBOSYL-DEPHOSPHO-COA SYNTHASE"/>
    <property type="match status" value="1"/>
</dbReference>
<dbReference type="InterPro" id="IPR002736">
    <property type="entry name" value="CitG"/>
</dbReference>
<protein>
    <recommendedName>
        <fullName evidence="2">triphosphoribosyl-dephospho-CoA synthase</fullName>
        <ecNumber evidence="2">2.4.2.52</ecNumber>
    </recommendedName>
</protein>
<dbReference type="GO" id="GO:0005524">
    <property type="term" value="F:ATP binding"/>
    <property type="evidence" value="ECO:0007669"/>
    <property type="project" value="UniProtKB-KW"/>
</dbReference>
<keyword evidence="5" id="KW-0067">ATP-binding</keyword>
<comment type="catalytic activity">
    <reaction evidence="1">
        <text>3'-dephospho-CoA + ATP = 2'-(5''-triphospho-alpha-D-ribosyl)-3'-dephospho-CoA + adenine</text>
        <dbReference type="Rhea" id="RHEA:15117"/>
        <dbReference type="ChEBI" id="CHEBI:16708"/>
        <dbReference type="ChEBI" id="CHEBI:30616"/>
        <dbReference type="ChEBI" id="CHEBI:57328"/>
        <dbReference type="ChEBI" id="CHEBI:61378"/>
        <dbReference type="EC" id="2.4.2.52"/>
    </reaction>
</comment>
<dbReference type="NCBIfam" id="NF002315">
    <property type="entry name" value="PRK01237.1"/>
    <property type="match status" value="1"/>
</dbReference>
<keyword evidence="7" id="KW-1185">Reference proteome</keyword>
<dbReference type="PANTHER" id="PTHR30201:SF2">
    <property type="entry name" value="2-(5''-TRIPHOSPHORIBOSYL)-3'-DEPHOSPHOCOENZYME-A SYNTHASE"/>
    <property type="match status" value="1"/>
</dbReference>
<dbReference type="GO" id="GO:0046917">
    <property type="term" value="F:triphosphoribosyl-dephospho-CoA synthase activity"/>
    <property type="evidence" value="ECO:0007669"/>
    <property type="project" value="UniProtKB-EC"/>
</dbReference>
<dbReference type="EC" id="2.4.2.52" evidence="2"/>
<evidence type="ECO:0000313" key="7">
    <source>
        <dbReference type="Proteomes" id="UP000188613"/>
    </source>
</evidence>
<dbReference type="GO" id="GO:0051191">
    <property type="term" value="P:prosthetic group biosynthetic process"/>
    <property type="evidence" value="ECO:0007669"/>
    <property type="project" value="TreeGrafter"/>
</dbReference>
<evidence type="ECO:0000256" key="4">
    <source>
        <dbReference type="ARBA" id="ARBA00022741"/>
    </source>
</evidence>
<dbReference type="OrthoDB" id="114886at2"/>
<dbReference type="AlphaFoldDB" id="A0A1V2ABC6"/>
<keyword evidence="3" id="KW-0808">Transferase</keyword>
<evidence type="ECO:0000256" key="1">
    <source>
        <dbReference type="ARBA" id="ARBA00001210"/>
    </source>
</evidence>
<sequence length="285" mass="30844">MYNTKLAFSGNAAETAVRSLIEEVELTPKPGLVDRTNHGAHQDLTIDLMRKSAISLKETFEEIAYISYGSNPSISLREEIAEIGRHGEIRMFETTGGVNTHKGAIWAIGLLISAAAMGKGGYSSKEIMSRAGEIARHPDQHCPDTDTNGKRVSTKYGVNGAKGEAQQGFPHIEHVSLPMLKRSRAFGIPEETAKLNTLLTLIAHLDDTCILHRGGFKALEFAKKHASAALTAGSIDSIKRLDEAFIIRNISPGGSADLLAATLFLDKIQATVTGHDVQKEAEYTH</sequence>
<evidence type="ECO:0000256" key="2">
    <source>
        <dbReference type="ARBA" id="ARBA00012074"/>
    </source>
</evidence>
<dbReference type="Gene3D" id="1.10.4200.10">
    <property type="entry name" value="Triphosphoribosyl-dephospho-CoA protein"/>
    <property type="match status" value="2"/>
</dbReference>
<dbReference type="Pfam" id="PF01874">
    <property type="entry name" value="CitG"/>
    <property type="match status" value="1"/>
</dbReference>
<dbReference type="InterPro" id="IPR017555">
    <property type="entry name" value="TriPribosyl-deP-CoA_syn"/>
</dbReference>
<dbReference type="EMBL" id="MSFI01000004">
    <property type="protein sequence ID" value="OMP68296.1"/>
    <property type="molecule type" value="Genomic_DNA"/>
</dbReference>
<comment type="caution">
    <text evidence="6">The sequence shown here is derived from an EMBL/GenBank/DDBJ whole genome shotgun (WGS) entry which is preliminary data.</text>
</comment>
<dbReference type="RefSeq" id="WP_076763716.1">
    <property type="nucleotide sequence ID" value="NZ_MSFI01000004.1"/>
</dbReference>
<accession>A0A1V2ABC6</accession>
<dbReference type="STRING" id="1714355.BTO28_02465"/>
<evidence type="ECO:0000256" key="5">
    <source>
        <dbReference type="ARBA" id="ARBA00022840"/>
    </source>
</evidence>
<keyword evidence="4" id="KW-0547">Nucleotide-binding</keyword>
<organism evidence="6 7">
    <name type="scientific">Domibacillus epiphyticus</name>
    <dbReference type="NCBI Taxonomy" id="1714355"/>
    <lineage>
        <taxon>Bacteria</taxon>
        <taxon>Bacillati</taxon>
        <taxon>Bacillota</taxon>
        <taxon>Bacilli</taxon>
        <taxon>Bacillales</taxon>
        <taxon>Bacillaceae</taxon>
        <taxon>Domibacillus</taxon>
    </lineage>
</organism>
<evidence type="ECO:0000313" key="6">
    <source>
        <dbReference type="EMBL" id="OMP68296.1"/>
    </source>
</evidence>
<dbReference type="NCBIfam" id="TIGR03132">
    <property type="entry name" value="malonate_mdcB"/>
    <property type="match status" value="1"/>
</dbReference>
<dbReference type="Proteomes" id="UP000188613">
    <property type="component" value="Unassembled WGS sequence"/>
</dbReference>
<reference evidence="6 7" key="1">
    <citation type="submission" date="2016-12" db="EMBL/GenBank/DDBJ databases">
        <title>Domibacillus sp. SAB 38T whole genome sequencing.</title>
        <authorList>
            <person name="Verma A."/>
            <person name="Ojha A.K."/>
            <person name="Krishnamurthi S."/>
        </authorList>
    </citation>
    <scope>NUCLEOTIDE SEQUENCE [LARGE SCALE GENOMIC DNA]</scope>
    <source>
        <strain evidence="6 7">SAB 38</strain>
    </source>
</reference>
<proteinExistence type="predicted"/>
<evidence type="ECO:0000256" key="3">
    <source>
        <dbReference type="ARBA" id="ARBA00022679"/>
    </source>
</evidence>
<name>A0A1V2ABC6_9BACI</name>